<dbReference type="GeneID" id="106671937"/>
<dbReference type="InterPro" id="IPR053958">
    <property type="entry name" value="HMGCR/SNAP/NPC1-like_SSD"/>
</dbReference>
<dbReference type="GO" id="GO:0032936">
    <property type="term" value="C:SREBP-SCAP complex"/>
    <property type="evidence" value="ECO:0007669"/>
    <property type="project" value="TreeGrafter"/>
</dbReference>
<evidence type="ECO:0000256" key="18">
    <source>
        <dbReference type="SAM" id="MobiDB-lite"/>
    </source>
</evidence>
<sequence length="1188" mass="133019">MVAESKSLPERVAGIYYSHGVLCAAHPIPVIIVAIITVLLTCIPLANLPLPSNIPQTFVERANSSSSDAPRWLLDPPIFVQQVIMKSAVSPWTEDMILTDAIRAPLAEVFRLIEAIQNYQHPSGITLLDVCTRVEAPLRPLPLPQYNCLIVSPANFWHQDPNQFFDDVSLVTTVYNQGSVQVGKSSLSELLFGVNLKEAGFKRYPLRSRQRILQYAVTIFYNVYNKEFVDGMNRHLANLYPVHNDNSTRDIIHIYHPGDFDFHEFLPLFFTYTILFFYMYFSVRKIELVKNKVGIALSAVFTVMASLVMSIGLCLFFGLDPAGSSRGREVFPYLVVVVGLENILVLTKSIVSTQAHLDAKIRVAQGLSKEGWGITKNLLAELTILTIGLFTLVPSIQEFCIFAMVGLLCDFFLQMCFFSTVLSLDMRGMEEASDGMMPRLRDYVTPQQHRSITRTRSVPRIDCRADENDRVPKRLRLMLFWGRTRIVQRAFMLVMVAWIGGFVYSAGILQHLVPSSPENGMRSVPAQQIPHKYKSPLGKEGEQAILEKSHLKLHPDNFDNQVLQNYGDAAVLPLVKWCYLTTVYNSSSACRLASLPPVRLGCLIPPVRATALRNSREPLMKPFKWHSLAQALDPTEDVDAGSQARDFETPFLPTSPLEVLLVTALCVISILVMSYASLALYHCICSRNYAQWRSAWTNNQANQPDTTAQVVLQAVPLVLEGQGQCVEWLTSDGSTVACSYLSGDVNVWDISSGERLSHINRKSYFSPKNELENLSSEGSSPRCEYKSHSPTPLQEQRRRFTSDQEVPRRLPDLSKAINFNFTKNSGQRVPQDYSEQGFDYGPTVRLLYEQETDLEWEEENEEGLFENCPNIWSMSSADNLIVLGTSSGRLEFWEATTGKLKGIFDDNCNIGVTCLKMVSTRCVVARLNGGLELFTIDWCSVPNQTYRRAGGHIRAQSSGGLEAYGFESLPGSGELMIHRSRSVRAHQQPITVLEVEAGRILTGSRDHTLKVFSLHDEFLVFTLHAHCGPITSLFIDSINPMTAGSGSQDGMVCVWDLLTGACVYSLDAHDGPVTAMTYSSSYVLSLGFDEKLCVWDRFQGHLLNTVQLTQAYCTSMAMLTHNLLITSKQGSLVIWDVRTGEPVRLVKLGHTDPYVYVNTILPLRDSVACDYGHSLRIVRFPLVRDKTD</sequence>
<keyword evidence="8" id="KW-0677">Repeat</keyword>
<evidence type="ECO:0000259" key="20">
    <source>
        <dbReference type="PROSITE" id="PS50156"/>
    </source>
</evidence>
<dbReference type="Gene3D" id="2.130.10.10">
    <property type="entry name" value="YVTN repeat-like/Quinoprotein amine dehydrogenase"/>
    <property type="match status" value="2"/>
</dbReference>
<evidence type="ECO:0000256" key="7">
    <source>
        <dbReference type="ARBA" id="ARBA00022574"/>
    </source>
</evidence>
<organism evidence="21 22">
    <name type="scientific">Cimex lectularius</name>
    <name type="common">Bed bug</name>
    <name type="synonym">Acanthia lectularia</name>
    <dbReference type="NCBI Taxonomy" id="79782"/>
    <lineage>
        <taxon>Eukaryota</taxon>
        <taxon>Metazoa</taxon>
        <taxon>Ecdysozoa</taxon>
        <taxon>Arthropoda</taxon>
        <taxon>Hexapoda</taxon>
        <taxon>Insecta</taxon>
        <taxon>Pterygota</taxon>
        <taxon>Neoptera</taxon>
        <taxon>Paraneoptera</taxon>
        <taxon>Hemiptera</taxon>
        <taxon>Heteroptera</taxon>
        <taxon>Panheteroptera</taxon>
        <taxon>Cimicomorpha</taxon>
        <taxon>Cimicidae</taxon>
        <taxon>Cimex</taxon>
    </lineage>
</organism>
<keyword evidence="10" id="KW-0333">Golgi apparatus</keyword>
<feature type="transmembrane region" description="Helical" evidence="19">
    <location>
        <begin position="402"/>
        <end position="424"/>
    </location>
</feature>
<feature type="compositionally biased region" description="Basic and acidic residues" evidence="18">
    <location>
        <begin position="795"/>
        <end position="805"/>
    </location>
</feature>
<evidence type="ECO:0000256" key="16">
    <source>
        <dbReference type="ARBA" id="ARBA00045958"/>
    </source>
</evidence>
<keyword evidence="22" id="KW-1185">Reference proteome</keyword>
<protein>
    <recommendedName>
        <fullName evidence="5">Sterol regulatory element-binding protein cleavage-activating protein</fullName>
    </recommendedName>
</protein>
<evidence type="ECO:0000256" key="8">
    <source>
        <dbReference type="ARBA" id="ARBA00022737"/>
    </source>
</evidence>
<dbReference type="InterPro" id="IPR015943">
    <property type="entry name" value="WD40/YVTN_repeat-like_dom_sf"/>
</dbReference>
<dbReference type="RefSeq" id="XP_014258420.1">
    <property type="nucleotide sequence ID" value="XM_014402934.2"/>
</dbReference>
<evidence type="ECO:0000256" key="13">
    <source>
        <dbReference type="ARBA" id="ARBA00023136"/>
    </source>
</evidence>
<keyword evidence="7 17" id="KW-0853">WD repeat</keyword>
<evidence type="ECO:0000256" key="10">
    <source>
        <dbReference type="ARBA" id="ARBA00023034"/>
    </source>
</evidence>
<accession>A0A8I6S5Y0</accession>
<dbReference type="InterPro" id="IPR057042">
    <property type="entry name" value="Beta-prop_SCAP"/>
</dbReference>
<dbReference type="OrthoDB" id="361494at2759"/>
<evidence type="ECO:0000256" key="12">
    <source>
        <dbReference type="ARBA" id="ARBA00023121"/>
    </source>
</evidence>
<dbReference type="PANTHER" id="PTHR46378:SF1">
    <property type="entry name" value="STEROL REGULATORY ELEMENT-BINDING PROTEIN CLEAVAGE-ACTIVATING PROTEIN"/>
    <property type="match status" value="1"/>
</dbReference>
<evidence type="ECO:0000256" key="3">
    <source>
        <dbReference type="ARBA" id="ARBA00004557"/>
    </source>
</evidence>
<feature type="transmembrane region" description="Helical" evidence="19">
    <location>
        <begin position="490"/>
        <end position="513"/>
    </location>
</feature>
<keyword evidence="19" id="KW-0812">Transmembrane</keyword>
<dbReference type="GO" id="GO:0012507">
    <property type="term" value="C:ER to Golgi transport vesicle membrane"/>
    <property type="evidence" value="ECO:0007669"/>
    <property type="project" value="UniProtKB-SubCell"/>
</dbReference>
<evidence type="ECO:0000256" key="5">
    <source>
        <dbReference type="ARBA" id="ARBA00019541"/>
    </source>
</evidence>
<evidence type="ECO:0000313" key="21">
    <source>
        <dbReference type="EnsemblMetazoa" id="XP_014258420.1"/>
    </source>
</evidence>
<dbReference type="InterPro" id="IPR001680">
    <property type="entry name" value="WD40_rpt"/>
</dbReference>
<reference evidence="21" key="1">
    <citation type="submission" date="2022-01" db="UniProtKB">
        <authorList>
            <consortium name="EnsemblMetazoa"/>
        </authorList>
    </citation>
    <scope>IDENTIFICATION</scope>
</reference>
<keyword evidence="11" id="KW-0443">Lipid metabolism</keyword>
<dbReference type="Proteomes" id="UP000494040">
    <property type="component" value="Unassembled WGS sequence"/>
</dbReference>
<dbReference type="PANTHER" id="PTHR46378">
    <property type="entry name" value="STEROL REGULATORY ELEMENT-BINDING PROTEIN CLEAVAGE-ACTIVATING PROTEIN"/>
    <property type="match status" value="1"/>
</dbReference>
<dbReference type="SUPFAM" id="SSF82866">
    <property type="entry name" value="Multidrug efflux transporter AcrB transmembrane domain"/>
    <property type="match status" value="1"/>
</dbReference>
<dbReference type="GO" id="GO:0008203">
    <property type="term" value="P:cholesterol metabolic process"/>
    <property type="evidence" value="ECO:0007669"/>
    <property type="project" value="UniProtKB-KW"/>
</dbReference>
<comment type="function">
    <text evidence="16">Escort protein required for cholesterol as well as lipid homeostasis. Regulates export of the SCAP-SREBP complex from the endoplasmic reticulum to the Golgi upon low cholesterol, thereby regulating the processing of sterol regulatory element-binding proteins (SREBPs) SREBF1/SREBP1 and SREBF2/SREBP2. At high sterol concentrations, formation of a ternary complex with INSIG (INSIG1 or INSIG2) leads to mask the ER export signal in SCAP, promoting retention of the complex in the endoplasmic reticulum. Low sterol concentrations trigger release of INSIG, a conformational change in the SSD domain of SCAP, unmasking of the ER export signal, promoting recruitment into COPII-coated vesicles and transport of the SCAP-SREBP to the Golgi: in the Golgi, SREBPs are then processed, releasing the transcription factor fragment of SREBPs from the membrane, its import into the nucleus and up-regulation of LDLR, INSIG1 and the mevalonate pathway. Binds cholesterol via its SSD domain.</text>
</comment>
<proteinExistence type="inferred from homology"/>
<dbReference type="GO" id="GO:0005789">
    <property type="term" value="C:endoplasmic reticulum membrane"/>
    <property type="evidence" value="ECO:0007669"/>
    <property type="project" value="InterPro"/>
</dbReference>
<dbReference type="InterPro" id="IPR057041">
    <property type="entry name" value="SCAP_N"/>
</dbReference>
<feature type="region of interest" description="Disordered" evidence="18">
    <location>
        <begin position="770"/>
        <end position="805"/>
    </location>
</feature>
<comment type="similarity">
    <text evidence="4">Belongs to the WD repeat SCAP family.</text>
</comment>
<evidence type="ECO:0000256" key="17">
    <source>
        <dbReference type="PROSITE-ProRule" id="PRU00221"/>
    </source>
</evidence>
<dbReference type="Pfam" id="PF12349">
    <property type="entry name" value="Sterol-sensing"/>
    <property type="match status" value="1"/>
</dbReference>
<feature type="repeat" description="WD" evidence="17">
    <location>
        <begin position="1066"/>
        <end position="1105"/>
    </location>
</feature>
<dbReference type="GO" id="GO:0000139">
    <property type="term" value="C:Golgi membrane"/>
    <property type="evidence" value="ECO:0007669"/>
    <property type="project" value="UniProtKB-SubCell"/>
</dbReference>
<keyword evidence="6" id="KW-0153">Cholesterol metabolism</keyword>
<evidence type="ECO:0000256" key="14">
    <source>
        <dbReference type="ARBA" id="ARBA00023166"/>
    </source>
</evidence>
<evidence type="ECO:0000256" key="15">
    <source>
        <dbReference type="ARBA" id="ARBA00023221"/>
    </source>
</evidence>
<evidence type="ECO:0000256" key="11">
    <source>
        <dbReference type="ARBA" id="ARBA00023098"/>
    </source>
</evidence>
<dbReference type="EnsemblMetazoa" id="XM_014402934.2">
    <property type="protein sequence ID" value="XP_014258420.1"/>
    <property type="gene ID" value="LOC106671937"/>
</dbReference>
<evidence type="ECO:0000256" key="9">
    <source>
        <dbReference type="ARBA" id="ARBA00022824"/>
    </source>
</evidence>
<dbReference type="PROSITE" id="PS50082">
    <property type="entry name" value="WD_REPEATS_2"/>
    <property type="match status" value="1"/>
</dbReference>
<feature type="transmembrane region" description="Helical" evidence="19">
    <location>
        <begin position="295"/>
        <end position="318"/>
    </location>
</feature>
<dbReference type="Pfam" id="PF24017">
    <property type="entry name" value="Beta-prop_SCAP"/>
    <property type="match status" value="1"/>
</dbReference>
<keyword evidence="12" id="KW-0446">Lipid-binding</keyword>
<dbReference type="Pfam" id="PF24006">
    <property type="entry name" value="SCAP_N"/>
    <property type="match status" value="1"/>
</dbReference>
<evidence type="ECO:0000256" key="6">
    <source>
        <dbReference type="ARBA" id="ARBA00022548"/>
    </source>
</evidence>
<evidence type="ECO:0000256" key="19">
    <source>
        <dbReference type="SAM" id="Phobius"/>
    </source>
</evidence>
<keyword evidence="9" id="KW-0256">Endoplasmic reticulum</keyword>
<dbReference type="GO" id="GO:0032933">
    <property type="term" value="P:SREBP signaling pathway"/>
    <property type="evidence" value="ECO:0007669"/>
    <property type="project" value="InterPro"/>
</dbReference>
<feature type="transmembrane region" description="Helical" evidence="19">
    <location>
        <begin position="378"/>
        <end position="396"/>
    </location>
</feature>
<evidence type="ECO:0000256" key="4">
    <source>
        <dbReference type="ARBA" id="ARBA00007410"/>
    </source>
</evidence>
<name>A0A8I6S5Y0_CIMLE</name>
<dbReference type="InterPro" id="IPR000731">
    <property type="entry name" value="SSD"/>
</dbReference>
<keyword evidence="15" id="KW-0753">Steroid metabolism</keyword>
<evidence type="ECO:0000313" key="22">
    <source>
        <dbReference type="Proteomes" id="UP000494040"/>
    </source>
</evidence>
<dbReference type="CTD" id="22937"/>
<feature type="transmembrane region" description="Helical" evidence="19">
    <location>
        <begin position="265"/>
        <end position="283"/>
    </location>
</feature>
<dbReference type="GO" id="GO:0045540">
    <property type="term" value="P:regulation of cholesterol biosynthetic process"/>
    <property type="evidence" value="ECO:0007669"/>
    <property type="project" value="TreeGrafter"/>
</dbReference>
<dbReference type="InterPro" id="IPR011047">
    <property type="entry name" value="Quinoprotein_ADH-like_sf"/>
</dbReference>
<evidence type="ECO:0000256" key="2">
    <source>
        <dbReference type="ARBA" id="ARBA00004394"/>
    </source>
</evidence>
<dbReference type="AlphaFoldDB" id="A0A8I6S5Y0"/>
<dbReference type="InterPro" id="IPR030225">
    <property type="entry name" value="SCAP"/>
</dbReference>
<feature type="domain" description="SSD" evidence="20">
    <location>
        <begin position="264"/>
        <end position="424"/>
    </location>
</feature>
<feature type="transmembrane region" description="Helical" evidence="19">
    <location>
        <begin position="21"/>
        <end position="46"/>
    </location>
</feature>
<feature type="transmembrane region" description="Helical" evidence="19">
    <location>
        <begin position="330"/>
        <end position="351"/>
    </location>
</feature>
<dbReference type="PROSITE" id="PS50156">
    <property type="entry name" value="SSD"/>
    <property type="match status" value="1"/>
</dbReference>
<keyword evidence="14" id="KW-1207">Sterol metabolism</keyword>
<keyword evidence="19" id="KW-1133">Transmembrane helix</keyword>
<dbReference type="GO" id="GO:0032934">
    <property type="term" value="F:sterol binding"/>
    <property type="evidence" value="ECO:0007669"/>
    <property type="project" value="InterPro"/>
</dbReference>
<comment type="subcellular location">
    <subcellularLocation>
        <location evidence="3">Cytoplasmic vesicle</location>
        <location evidence="3">COPII-coated vesicle membrane</location>
        <topology evidence="3">Multi-pass membrane protein</topology>
    </subcellularLocation>
    <subcellularLocation>
        <location evidence="1">Endoplasmic reticulum</location>
    </subcellularLocation>
    <subcellularLocation>
        <location evidence="2">Golgi apparatus membrane</location>
    </subcellularLocation>
</comment>
<keyword evidence="13 19" id="KW-0472">Membrane</keyword>
<dbReference type="SMART" id="SM00320">
    <property type="entry name" value="WD40"/>
    <property type="match status" value="5"/>
</dbReference>
<dbReference type="SUPFAM" id="SSF50998">
    <property type="entry name" value="Quinoprotein alcohol dehydrogenase-like"/>
    <property type="match status" value="1"/>
</dbReference>
<evidence type="ECO:0000256" key="1">
    <source>
        <dbReference type="ARBA" id="ARBA00004240"/>
    </source>
</evidence>